<sequence length="285" mass="30435">MTPLIHTAQAGSTFPLWLHGAALHWSARLLVATTWIAGAVFAAYIVVFFGGVALGGDGERWNESLPGLYDARVPAATVAIGAHFVAGSVLLLLGPIQLIGRLRRSVPALHRGLGRVYVVAAGLAGLGGLAFILAKGTVGGTVMDAGFGLYGALMVLCAAMAFVHARAGRYERHRAWAIRLFALVVGSWLYRMEYGTWFLVSGGLGTGRGFSGWFDMVMAFFFYVPNLIVAEQFIRARRKQRGALLELGSAALLLAASAFVMMVTWTFTEGAWGRRMAGALVQASL</sequence>
<feature type="transmembrane region" description="Helical" evidence="1">
    <location>
        <begin position="242"/>
        <end position="267"/>
    </location>
</feature>
<comment type="caution">
    <text evidence="2">The sequence shown here is derived from an EMBL/GenBank/DDBJ whole genome shotgun (WGS) entry which is preliminary data.</text>
</comment>
<dbReference type="STRING" id="1172194.WQQ_23770"/>
<proteinExistence type="predicted"/>
<name>I8TE29_9GAMM</name>
<keyword evidence="1" id="KW-0472">Membrane</keyword>
<organism evidence="2 3">
    <name type="scientific">Hydrocarboniphaga effusa AP103</name>
    <dbReference type="NCBI Taxonomy" id="1172194"/>
    <lineage>
        <taxon>Bacteria</taxon>
        <taxon>Pseudomonadati</taxon>
        <taxon>Pseudomonadota</taxon>
        <taxon>Gammaproteobacteria</taxon>
        <taxon>Nevskiales</taxon>
        <taxon>Nevskiaceae</taxon>
        <taxon>Hydrocarboniphaga</taxon>
    </lineage>
</organism>
<feature type="transmembrane region" description="Helical" evidence="1">
    <location>
        <begin position="29"/>
        <end position="53"/>
    </location>
</feature>
<dbReference type="EMBL" id="AKGD01000001">
    <property type="protein sequence ID" value="EIT72240.1"/>
    <property type="molecule type" value="Genomic_DNA"/>
</dbReference>
<evidence type="ECO:0008006" key="4">
    <source>
        <dbReference type="Google" id="ProtNLM"/>
    </source>
</evidence>
<dbReference type="Proteomes" id="UP000003704">
    <property type="component" value="Unassembled WGS sequence"/>
</dbReference>
<feature type="transmembrane region" description="Helical" evidence="1">
    <location>
        <begin position="114"/>
        <end position="133"/>
    </location>
</feature>
<feature type="transmembrane region" description="Helical" evidence="1">
    <location>
        <begin position="145"/>
        <end position="163"/>
    </location>
</feature>
<protein>
    <recommendedName>
        <fullName evidence="4">DUF2306 domain-containing protein</fullName>
    </recommendedName>
</protein>
<keyword evidence="1" id="KW-0812">Transmembrane</keyword>
<feature type="transmembrane region" description="Helical" evidence="1">
    <location>
        <begin position="73"/>
        <end position="93"/>
    </location>
</feature>
<dbReference type="RefSeq" id="WP_007185320.1">
    <property type="nucleotide sequence ID" value="NZ_AKGD01000001.1"/>
</dbReference>
<feature type="transmembrane region" description="Helical" evidence="1">
    <location>
        <begin position="210"/>
        <end position="230"/>
    </location>
</feature>
<evidence type="ECO:0000256" key="1">
    <source>
        <dbReference type="SAM" id="Phobius"/>
    </source>
</evidence>
<dbReference type="PATRIC" id="fig|1172194.4.peg.2296"/>
<feature type="transmembrane region" description="Helical" evidence="1">
    <location>
        <begin position="175"/>
        <end position="190"/>
    </location>
</feature>
<dbReference type="AlphaFoldDB" id="I8TE29"/>
<reference evidence="2 3" key="1">
    <citation type="journal article" date="2012" name="J. Bacteriol.">
        <title>Genome Sequence of n-Alkane-Degrading Hydrocarboniphaga effusa Strain AP103T (ATCC BAA-332T).</title>
        <authorList>
            <person name="Chang H.K."/>
            <person name="Zylstra G.J."/>
            <person name="Chae J.C."/>
        </authorList>
    </citation>
    <scope>NUCLEOTIDE SEQUENCE [LARGE SCALE GENOMIC DNA]</scope>
    <source>
        <strain evidence="2 3">AP103</strain>
    </source>
</reference>
<accession>I8TE29</accession>
<gene>
    <name evidence="2" type="ORF">WQQ_23770</name>
</gene>
<dbReference type="InterPro" id="IPR018750">
    <property type="entry name" value="DUF2306_membrane"/>
</dbReference>
<evidence type="ECO:0000313" key="3">
    <source>
        <dbReference type="Proteomes" id="UP000003704"/>
    </source>
</evidence>
<evidence type="ECO:0000313" key="2">
    <source>
        <dbReference type="EMBL" id="EIT72240.1"/>
    </source>
</evidence>
<keyword evidence="1" id="KW-1133">Transmembrane helix</keyword>
<dbReference type="OrthoDB" id="8759010at2"/>
<keyword evidence="3" id="KW-1185">Reference proteome</keyword>
<dbReference type="Pfam" id="PF10067">
    <property type="entry name" value="DUF2306"/>
    <property type="match status" value="1"/>
</dbReference>